<feature type="region of interest" description="Disordered" evidence="2">
    <location>
        <begin position="182"/>
        <end position="238"/>
    </location>
</feature>
<dbReference type="AlphaFoldDB" id="A0A9W8JI15"/>
<dbReference type="InterPro" id="IPR059179">
    <property type="entry name" value="MLKL-like_MCAfunc"/>
</dbReference>
<dbReference type="PANTHER" id="PTHR10039">
    <property type="entry name" value="AMELOGENIN"/>
    <property type="match status" value="1"/>
</dbReference>
<feature type="region of interest" description="Disordered" evidence="2">
    <location>
        <begin position="1"/>
        <end position="81"/>
    </location>
</feature>
<accession>A0A9W8JI15</accession>
<dbReference type="PROSITE" id="PS50837">
    <property type="entry name" value="NACHT"/>
    <property type="match status" value="1"/>
</dbReference>
<proteinExistence type="predicted"/>
<keyword evidence="5" id="KW-1185">Reference proteome</keyword>
<gene>
    <name evidence="4" type="ORF">H1R20_g1009</name>
</gene>
<feature type="domain" description="NACHT" evidence="3">
    <location>
        <begin position="451"/>
        <end position="596"/>
    </location>
</feature>
<organism evidence="4 5">
    <name type="scientific">Candolleomyces eurysporus</name>
    <dbReference type="NCBI Taxonomy" id="2828524"/>
    <lineage>
        <taxon>Eukaryota</taxon>
        <taxon>Fungi</taxon>
        <taxon>Dikarya</taxon>
        <taxon>Basidiomycota</taxon>
        <taxon>Agaricomycotina</taxon>
        <taxon>Agaricomycetes</taxon>
        <taxon>Agaricomycetidae</taxon>
        <taxon>Agaricales</taxon>
        <taxon>Agaricineae</taxon>
        <taxon>Psathyrellaceae</taxon>
        <taxon>Candolleomyces</taxon>
    </lineage>
</organism>
<evidence type="ECO:0000313" key="4">
    <source>
        <dbReference type="EMBL" id="KAJ2936086.1"/>
    </source>
</evidence>
<dbReference type="Proteomes" id="UP001140091">
    <property type="component" value="Unassembled WGS sequence"/>
</dbReference>
<dbReference type="Gene3D" id="1.20.930.20">
    <property type="entry name" value="Adaptor protein Cbl, N-terminal domain"/>
    <property type="match status" value="1"/>
</dbReference>
<sequence length="924" mass="99290">MSEATKTRGDNTAGNSGRNTPIASGAATPAGSQSSRKSRRQQAKKTIKKPFSAIKRWAETTMGGGPGGGGDAGSSGVGIGGASTGLGIVAPLGGTDQDLSATGLGAQGTGGSLNIAPSAPEETGSNLALGQDPASDTLAPPVDNASLALGAAQEAAQDSSAIPPSTLEQLENSVPITTAEVTEHSTTIIITPSPGTPDGVAGGEEAGSDSTEEANVSSPPQAGQAGESAEVPNPSATSSKKTWAIVAGALKKTLSGAVPFIPDPFKGPAEALLKVIDVFEQAKSNKEGMEDLKMRCNLLNESMAHAFKRRQDGGSEDLDESIGRLVKGIHDILLATMVEYSTGVAGYVLVEDNAESLKEANRKIDQVLQRFSLENFIAGALVLSDVHRIVKDQEATADRRFKKAALKELKPVPGAAYNSQDLAKISACFEGTRVKLLAGVGRWMSDPTGKPIYVLDGIAGIGKSTVAKTVAQRAAAIDSLGASFFFSRDHADRQHASSFVHTIAYQLSFCDPSYGEAIAAAIDEHPESLYTVMAQQFSALVAQPLCSLLEQRATPLVFVFDALDECTQPDASDILSLIINSVSKLPQVKVFLTTRPELVLRNRYQNTSLANYLHLQEIEAVIVDSDIRLYLDHHLSSTKIQEVFNGMECASWVPTAVQKKQLVKVSNRLFIFASTAIKLILNPYGLGPEVTITGVLNLEPDQAMIQLYCKVLDIAAPGHILIPSQHWNQWLTSFKTAIGSIILLQYPLSVKALAKLMNTGSDSLVSILRHMHSVLAPSNDGPNPTYKIHHKSFPDFLTNSSHCPKEFWIEEHKYHLHLAKCCLQTMNDQLQFNICQVPVADQYKALATMPEPNQEKLTEELKYAICNWATHLDRSNLEQFDKDIEHVLQQFVRTQLMHWFEALAYVGQLDAAIPIMQMALTILQ</sequence>
<evidence type="ECO:0000256" key="2">
    <source>
        <dbReference type="SAM" id="MobiDB-lite"/>
    </source>
</evidence>
<evidence type="ECO:0000259" key="3">
    <source>
        <dbReference type="PROSITE" id="PS50837"/>
    </source>
</evidence>
<evidence type="ECO:0000256" key="1">
    <source>
        <dbReference type="ARBA" id="ARBA00022737"/>
    </source>
</evidence>
<feature type="non-terminal residue" evidence="4">
    <location>
        <position position="1"/>
    </location>
</feature>
<feature type="compositionally biased region" description="Gly residues" evidence="2">
    <location>
        <begin position="62"/>
        <end position="81"/>
    </location>
</feature>
<dbReference type="CDD" id="cd21037">
    <property type="entry name" value="MLKL_NTD"/>
    <property type="match status" value="1"/>
</dbReference>
<reference evidence="4" key="1">
    <citation type="submission" date="2022-06" db="EMBL/GenBank/DDBJ databases">
        <title>Genome Sequence of Candolleomyces eurysporus.</title>
        <authorList>
            <person name="Buettner E."/>
        </authorList>
    </citation>
    <scope>NUCLEOTIDE SEQUENCE</scope>
    <source>
        <strain evidence="4">VTCC 930004</strain>
    </source>
</reference>
<dbReference type="Pfam" id="PF24883">
    <property type="entry name" value="NPHP3_N"/>
    <property type="match status" value="1"/>
</dbReference>
<feature type="compositionally biased region" description="Basic residues" evidence="2">
    <location>
        <begin position="36"/>
        <end position="48"/>
    </location>
</feature>
<name>A0A9W8JI15_9AGAR</name>
<dbReference type="GO" id="GO:0007166">
    <property type="term" value="P:cell surface receptor signaling pathway"/>
    <property type="evidence" value="ECO:0007669"/>
    <property type="project" value="InterPro"/>
</dbReference>
<dbReference type="InterPro" id="IPR027417">
    <property type="entry name" value="P-loop_NTPase"/>
</dbReference>
<dbReference type="SUPFAM" id="SSF52540">
    <property type="entry name" value="P-loop containing nucleoside triphosphate hydrolases"/>
    <property type="match status" value="1"/>
</dbReference>
<protein>
    <recommendedName>
        <fullName evidence="3">NACHT domain-containing protein</fullName>
    </recommendedName>
</protein>
<feature type="compositionally biased region" description="Low complexity" evidence="2">
    <location>
        <begin position="185"/>
        <end position="197"/>
    </location>
</feature>
<dbReference type="InterPro" id="IPR036537">
    <property type="entry name" value="Adaptor_Cbl_N_dom_sf"/>
</dbReference>
<feature type="region of interest" description="Disordered" evidence="2">
    <location>
        <begin position="100"/>
        <end position="142"/>
    </location>
</feature>
<evidence type="ECO:0000313" key="5">
    <source>
        <dbReference type="Proteomes" id="UP001140091"/>
    </source>
</evidence>
<dbReference type="Gene3D" id="3.40.50.300">
    <property type="entry name" value="P-loop containing nucleotide triphosphate hydrolases"/>
    <property type="match status" value="1"/>
</dbReference>
<keyword evidence="1" id="KW-0677">Repeat</keyword>
<dbReference type="OrthoDB" id="3266532at2759"/>
<dbReference type="InterPro" id="IPR056884">
    <property type="entry name" value="NPHP3-like_N"/>
</dbReference>
<feature type="compositionally biased region" description="Polar residues" evidence="2">
    <location>
        <begin position="10"/>
        <end position="22"/>
    </location>
</feature>
<comment type="caution">
    <text evidence="4">The sequence shown here is derived from an EMBL/GenBank/DDBJ whole genome shotgun (WGS) entry which is preliminary data.</text>
</comment>
<dbReference type="InterPro" id="IPR007111">
    <property type="entry name" value="NACHT_NTPase"/>
</dbReference>
<dbReference type="PANTHER" id="PTHR10039:SF17">
    <property type="entry name" value="FUNGAL STAND N-TERMINAL GOODBYE DOMAIN-CONTAINING PROTEIN-RELATED"/>
    <property type="match status" value="1"/>
</dbReference>
<dbReference type="EMBL" id="JANBPK010000181">
    <property type="protein sequence ID" value="KAJ2936086.1"/>
    <property type="molecule type" value="Genomic_DNA"/>
</dbReference>